<evidence type="ECO:0000313" key="3">
    <source>
        <dbReference type="Proteomes" id="UP000500741"/>
    </source>
</evidence>
<organism evidence="2 3">
    <name type="scientific">Weissella coleopterorum</name>
    <dbReference type="NCBI Taxonomy" id="2714949"/>
    <lineage>
        <taxon>Bacteria</taxon>
        <taxon>Bacillati</taxon>
        <taxon>Bacillota</taxon>
        <taxon>Bacilli</taxon>
        <taxon>Lactobacillales</taxon>
        <taxon>Lactobacillaceae</taxon>
        <taxon>Weissella</taxon>
    </lineage>
</organism>
<dbReference type="PANTHER" id="PTHR43451">
    <property type="entry name" value="ACETYLTRANSFERASE (GNAT) FAMILY PROTEIN"/>
    <property type="match status" value="1"/>
</dbReference>
<sequence>MIIRQYESSDLISIVDIFFNAIHSIYSHYSVEQLKAWGNLDRKDELMSKWKYELPSTYTLVAILDDHIVGFSNINNDGYIDLMYVSPDYQNKRIATTLLKRLENHASKIGLKELTANASAIAKSMFIKQGFKIISKQSVIRYNVELYNYKMYKKL</sequence>
<dbReference type="SUPFAM" id="SSF55729">
    <property type="entry name" value="Acyl-CoA N-acyltransferases (Nat)"/>
    <property type="match status" value="1"/>
</dbReference>
<dbReference type="PANTHER" id="PTHR43451:SF1">
    <property type="entry name" value="ACETYLTRANSFERASE"/>
    <property type="match status" value="1"/>
</dbReference>
<keyword evidence="3" id="KW-1185">Reference proteome</keyword>
<keyword evidence="2" id="KW-0808">Transferase</keyword>
<dbReference type="Proteomes" id="UP000500741">
    <property type="component" value="Chromosome"/>
</dbReference>
<name>A0A6G8AZY6_9LACO</name>
<dbReference type="RefSeq" id="WP_166010298.1">
    <property type="nucleotide sequence ID" value="NZ_CP049888.1"/>
</dbReference>
<feature type="domain" description="N-acetyltransferase" evidence="1">
    <location>
        <begin position="1"/>
        <end position="155"/>
    </location>
</feature>
<dbReference type="KEGG" id="wco:G7084_04100"/>
<dbReference type="InterPro" id="IPR016181">
    <property type="entry name" value="Acyl_CoA_acyltransferase"/>
</dbReference>
<dbReference type="EMBL" id="CP049888">
    <property type="protein sequence ID" value="QIL50566.1"/>
    <property type="molecule type" value="Genomic_DNA"/>
</dbReference>
<evidence type="ECO:0000313" key="2">
    <source>
        <dbReference type="EMBL" id="QIL50566.1"/>
    </source>
</evidence>
<gene>
    <name evidence="2" type="ORF">G7084_04100</name>
</gene>
<dbReference type="CDD" id="cd04301">
    <property type="entry name" value="NAT_SF"/>
    <property type="match status" value="1"/>
</dbReference>
<evidence type="ECO:0000259" key="1">
    <source>
        <dbReference type="PROSITE" id="PS51186"/>
    </source>
</evidence>
<dbReference type="Gene3D" id="3.40.630.30">
    <property type="match status" value="1"/>
</dbReference>
<reference evidence="2 3" key="1">
    <citation type="submission" date="2020-03" db="EMBL/GenBank/DDBJ databases">
        <title>Weissella sp. nov., isolated from Cybister lewisianus.</title>
        <authorList>
            <person name="Hyun D.-W."/>
            <person name="Bae J.-W."/>
        </authorList>
    </citation>
    <scope>NUCLEOTIDE SEQUENCE [LARGE SCALE GENOMIC DNA]</scope>
    <source>
        <strain evidence="2 3">HDW19</strain>
    </source>
</reference>
<dbReference type="PROSITE" id="PS51186">
    <property type="entry name" value="GNAT"/>
    <property type="match status" value="1"/>
</dbReference>
<proteinExistence type="predicted"/>
<dbReference type="InterPro" id="IPR000182">
    <property type="entry name" value="GNAT_dom"/>
</dbReference>
<dbReference type="AlphaFoldDB" id="A0A6G8AZY6"/>
<dbReference type="GO" id="GO:0016747">
    <property type="term" value="F:acyltransferase activity, transferring groups other than amino-acyl groups"/>
    <property type="evidence" value="ECO:0007669"/>
    <property type="project" value="InterPro"/>
</dbReference>
<dbReference type="Pfam" id="PF13673">
    <property type="entry name" value="Acetyltransf_10"/>
    <property type="match status" value="1"/>
</dbReference>
<protein>
    <submittedName>
        <fullName evidence="2">GNAT family N-acetyltransferase</fullName>
    </submittedName>
</protein>
<accession>A0A6G8AZY6</accession>
<dbReference type="InterPro" id="IPR052564">
    <property type="entry name" value="N-acetyltrans/Recomb-assoc"/>
</dbReference>